<evidence type="ECO:0000256" key="1">
    <source>
        <dbReference type="ARBA" id="ARBA00010859"/>
    </source>
</evidence>
<keyword evidence="4" id="KW-0732">Signal</keyword>
<dbReference type="PANTHER" id="PTHR11407">
    <property type="entry name" value="LYSOZYME C"/>
    <property type="match status" value="1"/>
</dbReference>
<dbReference type="PANTHER" id="PTHR11407:SF69">
    <property type="entry name" value="LYSOZYME C, MILK ISOZYME"/>
    <property type="match status" value="1"/>
</dbReference>
<dbReference type="CDD" id="cd16897">
    <property type="entry name" value="LYZ_C"/>
    <property type="match status" value="1"/>
</dbReference>
<dbReference type="InterPro" id="IPR019799">
    <property type="entry name" value="Glyco_hydro_22_CS"/>
</dbReference>
<organism evidence="6">
    <name type="scientific">Phalotris mertensi</name>
    <dbReference type="NCBI Taxonomy" id="1260334"/>
    <lineage>
        <taxon>Eukaryota</taxon>
        <taxon>Metazoa</taxon>
        <taxon>Chordata</taxon>
        <taxon>Craniata</taxon>
        <taxon>Vertebrata</taxon>
        <taxon>Euteleostomi</taxon>
        <taxon>Lepidosauria</taxon>
        <taxon>Squamata</taxon>
        <taxon>Bifurcata</taxon>
        <taxon>Unidentata</taxon>
        <taxon>Episquamata</taxon>
        <taxon>Toxicofera</taxon>
        <taxon>Serpentes</taxon>
        <taxon>Colubroidea</taxon>
        <taxon>Dipsadidae</taxon>
        <taxon>Phalotris</taxon>
    </lineage>
</organism>
<feature type="signal peptide" evidence="4">
    <location>
        <begin position="1"/>
        <end position="18"/>
    </location>
</feature>
<comment type="similarity">
    <text evidence="1 3">Belongs to the glycosyl hydrolase 22 family.</text>
</comment>
<evidence type="ECO:0000256" key="4">
    <source>
        <dbReference type="SAM" id="SignalP"/>
    </source>
</evidence>
<dbReference type="PROSITE" id="PS00128">
    <property type="entry name" value="GLYCOSYL_HYDROL_F22_1"/>
    <property type="match status" value="1"/>
</dbReference>
<name>A0A182C5Z9_9SAUR</name>
<evidence type="ECO:0000256" key="3">
    <source>
        <dbReference type="RuleBase" id="RU004440"/>
    </source>
</evidence>
<dbReference type="InterPro" id="IPR000974">
    <property type="entry name" value="Glyco_hydro_22_lys"/>
</dbReference>
<evidence type="ECO:0000256" key="2">
    <source>
        <dbReference type="ARBA" id="ARBA00023157"/>
    </source>
</evidence>
<evidence type="ECO:0000259" key="5">
    <source>
        <dbReference type="PROSITE" id="PS00128"/>
    </source>
</evidence>
<dbReference type="PROSITE" id="PS51348">
    <property type="entry name" value="GLYCOSYL_HYDROL_F22_2"/>
    <property type="match status" value="1"/>
</dbReference>
<sequence>MKALVLTLLFLLIVASEAKVFSKCELALGLKQMGLDGYHGYSLGNWMCMAYHESRYNSQAVGPPNWDGSHDYGIFQINSQKWCNNYQGHTANGCNKTCSAFINDDITDDIECAKRIVHDPQGMDAWVAWRNNCKGRNMSQWTHDCQL</sequence>
<reference evidence="6" key="1">
    <citation type="submission" date="2016-03" db="EMBL/GenBank/DDBJ databases">
        <title>Trends in the evolution of snake toxins underscored by an integrative omics approach to profile the venom of the colubrid Phalotris mertensi.</title>
        <authorList>
            <person name="Campos P.F."/>
            <person name="Silva D.A."/>
            <person name="Zelanis A."/>
            <person name="Paes Leme A.F."/>
            <person name="Rocha M.M."/>
            <person name="Menezes M.C."/>
            <person name="Serrano S.M."/>
            <person name="Junqueira de Azevedo I.L."/>
        </authorList>
    </citation>
    <scope>NUCLEOTIDE SEQUENCE</scope>
    <source>
        <strain evidence="6">Eukaryotic</strain>
        <tissue evidence="6">Venom gland</tissue>
    </source>
</reference>
<proteinExistence type="inferred from homology"/>
<feature type="chain" id="PRO_5008116172" evidence="4">
    <location>
        <begin position="19"/>
        <end position="147"/>
    </location>
</feature>
<dbReference type="AlphaFoldDB" id="A0A182C5Z9"/>
<dbReference type="PRINTS" id="PR00137">
    <property type="entry name" value="LYSOZYME"/>
</dbReference>
<dbReference type="GO" id="GO:0003796">
    <property type="term" value="F:lysozyme activity"/>
    <property type="evidence" value="ECO:0007669"/>
    <property type="project" value="InterPro"/>
</dbReference>
<protein>
    <submittedName>
        <fullName evidence="6">Lysozyme</fullName>
    </submittedName>
</protein>
<dbReference type="InterPro" id="IPR001916">
    <property type="entry name" value="Glyco_hydro_22"/>
</dbReference>
<evidence type="ECO:0000313" key="6">
    <source>
        <dbReference type="EMBL" id="JAS03161.1"/>
    </source>
</evidence>
<dbReference type="SUPFAM" id="SSF53955">
    <property type="entry name" value="Lysozyme-like"/>
    <property type="match status" value="1"/>
</dbReference>
<feature type="domain" description="Glycosyl hydrolases family 22 (GH22)" evidence="5">
    <location>
        <begin position="94"/>
        <end position="112"/>
    </location>
</feature>
<dbReference type="SMART" id="SM00263">
    <property type="entry name" value="LYZ1"/>
    <property type="match status" value="1"/>
</dbReference>
<dbReference type="EMBL" id="GEHL01006929">
    <property type="protein sequence ID" value="JAS03161.1"/>
    <property type="molecule type" value="Transcribed_RNA"/>
</dbReference>
<keyword evidence="2" id="KW-1015">Disulfide bond</keyword>
<dbReference type="InterPro" id="IPR023346">
    <property type="entry name" value="Lysozyme-like_dom_sf"/>
</dbReference>
<dbReference type="PRINTS" id="PR00135">
    <property type="entry name" value="LYZLACT"/>
</dbReference>
<accession>A0A182C5Z9</accession>
<dbReference type="FunFam" id="1.10.530.10:FF:000001">
    <property type="entry name" value="Lysozyme C"/>
    <property type="match status" value="1"/>
</dbReference>
<dbReference type="Gene3D" id="1.10.530.10">
    <property type="match status" value="1"/>
</dbReference>
<dbReference type="Pfam" id="PF00062">
    <property type="entry name" value="Lys"/>
    <property type="match status" value="1"/>
</dbReference>